<gene>
    <name evidence="1" type="ORF">KIPB_004877</name>
</gene>
<organism evidence="1 2">
    <name type="scientific">Kipferlia bialata</name>
    <dbReference type="NCBI Taxonomy" id="797122"/>
    <lineage>
        <taxon>Eukaryota</taxon>
        <taxon>Metamonada</taxon>
        <taxon>Carpediemonas-like organisms</taxon>
        <taxon>Kipferlia</taxon>
    </lineage>
</organism>
<dbReference type="Proteomes" id="UP000265618">
    <property type="component" value="Unassembled WGS sequence"/>
</dbReference>
<protein>
    <submittedName>
        <fullName evidence="1">Uncharacterized protein</fullName>
    </submittedName>
</protein>
<name>A0A9K3GII0_9EUKA</name>
<comment type="caution">
    <text evidence="1">The sequence shown here is derived from an EMBL/GenBank/DDBJ whole genome shotgun (WGS) entry which is preliminary data.</text>
</comment>
<dbReference type="AlphaFoldDB" id="A0A9K3GII0"/>
<evidence type="ECO:0000313" key="2">
    <source>
        <dbReference type="Proteomes" id="UP000265618"/>
    </source>
</evidence>
<evidence type="ECO:0000313" key="1">
    <source>
        <dbReference type="EMBL" id="GIQ83535.1"/>
    </source>
</evidence>
<dbReference type="EMBL" id="BDIP01001087">
    <property type="protein sequence ID" value="GIQ83535.1"/>
    <property type="molecule type" value="Genomic_DNA"/>
</dbReference>
<sequence length="67" mass="7506">MYEYRSPIVSSMHFTGHSEGVGELAPVPIHHIGLNTVEYHQVSDSSCLRDGWQRYLGVVPYSVCVTL</sequence>
<accession>A0A9K3GII0</accession>
<keyword evidence="2" id="KW-1185">Reference proteome</keyword>
<reference evidence="1 2" key="1">
    <citation type="journal article" date="2018" name="PLoS ONE">
        <title>The draft genome of Kipferlia bialata reveals reductive genome evolution in fornicate parasites.</title>
        <authorList>
            <person name="Tanifuji G."/>
            <person name="Takabayashi S."/>
            <person name="Kume K."/>
            <person name="Takagi M."/>
            <person name="Nakayama T."/>
            <person name="Kamikawa R."/>
            <person name="Inagaki Y."/>
            <person name="Hashimoto T."/>
        </authorList>
    </citation>
    <scope>NUCLEOTIDE SEQUENCE [LARGE SCALE GENOMIC DNA]</scope>
    <source>
        <strain evidence="1">NY0173</strain>
    </source>
</reference>
<proteinExistence type="predicted"/>